<feature type="region of interest" description="Disordered" evidence="1">
    <location>
        <begin position="187"/>
        <end position="315"/>
    </location>
</feature>
<feature type="compositionally biased region" description="Basic and acidic residues" evidence="1">
    <location>
        <begin position="127"/>
        <end position="139"/>
    </location>
</feature>
<feature type="compositionally biased region" description="Basic and acidic residues" evidence="1">
    <location>
        <begin position="256"/>
        <end position="279"/>
    </location>
</feature>
<gene>
    <name evidence="3" type="ORF">EVAR_11292_1</name>
</gene>
<feature type="compositionally biased region" description="Basic and acidic residues" evidence="1">
    <location>
        <begin position="302"/>
        <end position="315"/>
    </location>
</feature>
<feature type="compositionally biased region" description="Basic and acidic residues" evidence="1">
    <location>
        <begin position="209"/>
        <end position="229"/>
    </location>
</feature>
<organism evidence="3 4">
    <name type="scientific">Eumeta variegata</name>
    <name type="common">Bagworm moth</name>
    <name type="synonym">Eumeta japonica</name>
    <dbReference type="NCBI Taxonomy" id="151549"/>
    <lineage>
        <taxon>Eukaryota</taxon>
        <taxon>Metazoa</taxon>
        <taxon>Ecdysozoa</taxon>
        <taxon>Arthropoda</taxon>
        <taxon>Hexapoda</taxon>
        <taxon>Insecta</taxon>
        <taxon>Pterygota</taxon>
        <taxon>Neoptera</taxon>
        <taxon>Endopterygota</taxon>
        <taxon>Lepidoptera</taxon>
        <taxon>Glossata</taxon>
        <taxon>Ditrysia</taxon>
        <taxon>Tineoidea</taxon>
        <taxon>Psychidae</taxon>
        <taxon>Oiketicinae</taxon>
        <taxon>Eumeta</taxon>
    </lineage>
</organism>
<feature type="transmembrane region" description="Helical" evidence="2">
    <location>
        <begin position="78"/>
        <end position="97"/>
    </location>
</feature>
<dbReference type="AlphaFoldDB" id="A0A4C1UM50"/>
<keyword evidence="4" id="KW-1185">Reference proteome</keyword>
<evidence type="ECO:0000256" key="2">
    <source>
        <dbReference type="SAM" id="Phobius"/>
    </source>
</evidence>
<dbReference type="EMBL" id="BGZK01000188">
    <property type="protein sequence ID" value="GBP27056.1"/>
    <property type="molecule type" value="Genomic_DNA"/>
</dbReference>
<dbReference type="OrthoDB" id="10661980at2759"/>
<evidence type="ECO:0000256" key="1">
    <source>
        <dbReference type="SAM" id="MobiDB-lite"/>
    </source>
</evidence>
<comment type="caution">
    <text evidence="3">The sequence shown here is derived from an EMBL/GenBank/DDBJ whole genome shotgun (WGS) entry which is preliminary data.</text>
</comment>
<feature type="compositionally biased region" description="Basic and acidic residues" evidence="1">
    <location>
        <begin position="146"/>
        <end position="171"/>
    </location>
</feature>
<proteinExistence type="predicted"/>
<sequence>MYSHRDFLDRVLIVSNAASSSADGNRHFQVRSSSANVLLLLIKKKRGITTVTRARQSQPTRLGWFENPLSGRRRARVVVWRALYGAGLLGLLIFSVLKKQSTVRDKSENGVTDPPEDKLVKPSQAKQADRASRPADGKLSKPLAKPTDKTDDNREKLEKPALKTVKAKDDNKTDKTVTIVDKSKPTNKTKTIDATNSASNDKPTNSADKSSKSNEKLTKPVEKEDDKSKMATKPPTPLEKTPSKLPPRKPPMQKQPSKDDGPVKKWRDPLHERVKENIDKTLANEVPKGHTLTKNESLRSAGDPDRDRSLVRRDKEVAKLLPPFERTL</sequence>
<accession>A0A4C1UM50</accession>
<feature type="compositionally biased region" description="Polar residues" evidence="1">
    <location>
        <begin position="187"/>
        <end position="208"/>
    </location>
</feature>
<reference evidence="3 4" key="1">
    <citation type="journal article" date="2019" name="Commun. Biol.">
        <title>The bagworm genome reveals a unique fibroin gene that provides high tensile strength.</title>
        <authorList>
            <person name="Kono N."/>
            <person name="Nakamura H."/>
            <person name="Ohtoshi R."/>
            <person name="Tomita M."/>
            <person name="Numata K."/>
            <person name="Arakawa K."/>
        </authorList>
    </citation>
    <scope>NUCLEOTIDE SEQUENCE [LARGE SCALE GENOMIC DNA]</scope>
</reference>
<evidence type="ECO:0000313" key="3">
    <source>
        <dbReference type="EMBL" id="GBP27056.1"/>
    </source>
</evidence>
<evidence type="ECO:0000313" key="4">
    <source>
        <dbReference type="Proteomes" id="UP000299102"/>
    </source>
</evidence>
<protein>
    <submittedName>
        <fullName evidence="3">Uncharacterized protein</fullName>
    </submittedName>
</protein>
<feature type="region of interest" description="Disordered" evidence="1">
    <location>
        <begin position="103"/>
        <end position="171"/>
    </location>
</feature>
<keyword evidence="2" id="KW-0812">Transmembrane</keyword>
<keyword evidence="2" id="KW-0472">Membrane</keyword>
<keyword evidence="2" id="KW-1133">Transmembrane helix</keyword>
<dbReference type="Proteomes" id="UP000299102">
    <property type="component" value="Unassembled WGS sequence"/>
</dbReference>
<name>A0A4C1UM50_EUMVA</name>